<dbReference type="RefSeq" id="WP_135671191.1">
    <property type="nucleotide sequence ID" value="NZ_RQGN01000058.1"/>
</dbReference>
<dbReference type="InterPro" id="IPR001054">
    <property type="entry name" value="A/G_cyclase"/>
</dbReference>
<dbReference type="SMART" id="SM00044">
    <property type="entry name" value="CYCc"/>
    <property type="match status" value="1"/>
</dbReference>
<dbReference type="SUPFAM" id="SSF55073">
    <property type="entry name" value="Nucleotide cyclase"/>
    <property type="match status" value="1"/>
</dbReference>
<gene>
    <name evidence="4" type="ORF">EHQ76_12105</name>
</gene>
<dbReference type="InterPro" id="IPR029787">
    <property type="entry name" value="Nucleotide_cyclase"/>
</dbReference>
<dbReference type="InterPro" id="IPR011622">
    <property type="entry name" value="7TMR_DISM_rcpt_extracell_dom2"/>
</dbReference>
<feature type="transmembrane region" description="Helical" evidence="2">
    <location>
        <begin position="341"/>
        <end position="362"/>
    </location>
</feature>
<feature type="domain" description="Guanylate cyclase" evidence="3">
    <location>
        <begin position="452"/>
        <end position="578"/>
    </location>
</feature>
<keyword evidence="2" id="KW-0812">Transmembrane</keyword>
<protein>
    <submittedName>
        <fullName evidence="4">Adenylate/guanylate cyclase</fullName>
    </submittedName>
</protein>
<feature type="transmembrane region" description="Helical" evidence="2">
    <location>
        <begin position="310"/>
        <end position="329"/>
    </location>
</feature>
<dbReference type="Pfam" id="PF07696">
    <property type="entry name" value="7TMR-DISMED2"/>
    <property type="match status" value="1"/>
</dbReference>
<dbReference type="InterPro" id="IPR050697">
    <property type="entry name" value="Adenylyl/Guanylyl_Cyclase_3/4"/>
</dbReference>
<dbReference type="Pfam" id="PF00211">
    <property type="entry name" value="Guanylate_cyc"/>
    <property type="match status" value="1"/>
</dbReference>
<feature type="transmembrane region" description="Helical" evidence="2">
    <location>
        <begin position="283"/>
        <end position="304"/>
    </location>
</feature>
<keyword evidence="2" id="KW-0472">Membrane</keyword>
<comment type="caution">
    <text evidence="4">The sequence shown here is derived from an EMBL/GenBank/DDBJ whole genome shotgun (WGS) entry which is preliminary data.</text>
</comment>
<dbReference type="AlphaFoldDB" id="A0A5F2B4H7"/>
<evidence type="ECO:0000256" key="1">
    <source>
        <dbReference type="SAM" id="Coils"/>
    </source>
</evidence>
<sequence length="693" mass="79876">MGFRFKSFLFPGIVLFSVFTFPIRSESLIVDSLFKKSNLIGFVERYEDNQALLKRTDFVKNDFDFQKVTKVNLGYSESAHWLRVDVKNADRNSKLVLYELAYPLIDSIELYIQNLESGETQTLRSGDKLPFESREIRHQNFIFPIRLAAQTEYRILVRIFTESSVQFPMTLWSANEFSNHIVAEQKTFGLYYGIMIAMMAYNFFLFLGTRDRSYLFYVLFLTGYVLFQACLNGLAFQYLWPDAIWWANSSLPFFMFFGGGWGAQFSREFLRMKSYHVVLDRILLGYFAIGMIASVLSLGLNFSIGIKLAIAYVFLMVVLLISAGLVSIFKGYRAARFYLSAWIFLLLGIVTYILKTLTLFPSNFFTEYSIQFGSSFEVLLLSLALADRINILKKEKEEAQRKLIENQKEALKKQTVMTQSFERFVPKQFLNHLGKDDISDIRLGDQARKEMTIFFSDIRHFTRLSEKMDPRDNFNFLNSYLKRMNPLVIQNGGFVDKFIGDAIMALFPESGEDALRAAIEMQSEVRLYNHHRLKTGYEPIKIGIGIHTGHLMLGTIGTEERMEGTVISDTVNLASRIEGLTKKFDSSILISEKTMQTIPDPTRYKMRLIGRAKVKGKEDEIVIFDVYEGLSQFQIDLRNDTKYDFEKGVTHFLLKDFEKSEAAFASVVKTDPTDYAAEAYLKALRKTSALRKV</sequence>
<feature type="transmembrane region" description="Helical" evidence="2">
    <location>
        <begin position="188"/>
        <end position="207"/>
    </location>
</feature>
<dbReference type="Gene3D" id="2.60.40.2380">
    <property type="match status" value="1"/>
</dbReference>
<dbReference type="GO" id="GO:0035556">
    <property type="term" value="P:intracellular signal transduction"/>
    <property type="evidence" value="ECO:0007669"/>
    <property type="project" value="InterPro"/>
</dbReference>
<dbReference type="PANTHER" id="PTHR43081">
    <property type="entry name" value="ADENYLATE CYCLASE, TERMINAL-DIFFERENTIATION SPECIFIC-RELATED"/>
    <property type="match status" value="1"/>
</dbReference>
<accession>A0A5F2B4H7</accession>
<feature type="transmembrane region" description="Helical" evidence="2">
    <location>
        <begin position="244"/>
        <end position="263"/>
    </location>
</feature>
<evidence type="ECO:0000313" key="5">
    <source>
        <dbReference type="Proteomes" id="UP000298429"/>
    </source>
</evidence>
<feature type="transmembrane region" description="Helical" evidence="2">
    <location>
        <begin position="214"/>
        <end position="238"/>
    </location>
</feature>
<dbReference type="PANTHER" id="PTHR43081:SF1">
    <property type="entry name" value="ADENYLATE CYCLASE, TERMINAL-DIFFERENTIATION SPECIFIC"/>
    <property type="match status" value="1"/>
</dbReference>
<dbReference type="Proteomes" id="UP000298429">
    <property type="component" value="Unassembled WGS sequence"/>
</dbReference>
<dbReference type="GO" id="GO:0006171">
    <property type="term" value="P:cAMP biosynthetic process"/>
    <property type="evidence" value="ECO:0007669"/>
    <property type="project" value="TreeGrafter"/>
</dbReference>
<name>A0A5F2B4H7_9LEPT</name>
<keyword evidence="1" id="KW-0175">Coiled coil</keyword>
<dbReference type="CDD" id="cd07302">
    <property type="entry name" value="CHD"/>
    <property type="match status" value="1"/>
</dbReference>
<dbReference type="Pfam" id="PF07695">
    <property type="entry name" value="7TMR-DISM_7TM"/>
    <property type="match status" value="1"/>
</dbReference>
<reference evidence="4 5" key="1">
    <citation type="journal article" date="2019" name="PLoS Negl. Trop. Dis.">
        <title>Revisiting the worldwide diversity of Leptospira species in the environment.</title>
        <authorList>
            <person name="Vincent A.T."/>
            <person name="Schiettekatte O."/>
            <person name="Bourhy P."/>
            <person name="Veyrier F.J."/>
            <person name="Picardeau M."/>
        </authorList>
    </citation>
    <scope>NUCLEOTIDE SEQUENCE [LARGE SCALE GENOMIC DNA]</scope>
    <source>
        <strain evidence="4 5">201702444</strain>
    </source>
</reference>
<keyword evidence="2" id="KW-1133">Transmembrane helix</keyword>
<organism evidence="4 5">
    <name type="scientific">Leptospira barantonii</name>
    <dbReference type="NCBI Taxonomy" id="2023184"/>
    <lineage>
        <taxon>Bacteria</taxon>
        <taxon>Pseudomonadati</taxon>
        <taxon>Spirochaetota</taxon>
        <taxon>Spirochaetia</taxon>
        <taxon>Leptospirales</taxon>
        <taxon>Leptospiraceae</taxon>
        <taxon>Leptospira</taxon>
    </lineage>
</organism>
<dbReference type="OrthoDB" id="337251at2"/>
<evidence type="ECO:0000259" key="3">
    <source>
        <dbReference type="PROSITE" id="PS50125"/>
    </source>
</evidence>
<proteinExistence type="predicted"/>
<dbReference type="InterPro" id="IPR011623">
    <property type="entry name" value="7TMR_DISM_rcpt_extracell_dom1"/>
</dbReference>
<dbReference type="EMBL" id="RQGN01000058">
    <property type="protein sequence ID" value="TGM00486.1"/>
    <property type="molecule type" value="Genomic_DNA"/>
</dbReference>
<dbReference type="Gene3D" id="3.30.70.1230">
    <property type="entry name" value="Nucleotide cyclase"/>
    <property type="match status" value="1"/>
</dbReference>
<evidence type="ECO:0000313" key="4">
    <source>
        <dbReference type="EMBL" id="TGM00486.1"/>
    </source>
</evidence>
<dbReference type="PROSITE" id="PS50125">
    <property type="entry name" value="GUANYLATE_CYCLASE_2"/>
    <property type="match status" value="1"/>
</dbReference>
<evidence type="ECO:0000256" key="2">
    <source>
        <dbReference type="SAM" id="Phobius"/>
    </source>
</evidence>
<dbReference type="GO" id="GO:0004016">
    <property type="term" value="F:adenylate cyclase activity"/>
    <property type="evidence" value="ECO:0007669"/>
    <property type="project" value="UniProtKB-ARBA"/>
</dbReference>
<feature type="coiled-coil region" evidence="1">
    <location>
        <begin position="382"/>
        <end position="414"/>
    </location>
</feature>